<feature type="region of interest" description="Disordered" evidence="1">
    <location>
        <begin position="1"/>
        <end position="63"/>
    </location>
</feature>
<proteinExistence type="predicted"/>
<keyword evidence="3" id="KW-1185">Reference proteome</keyword>
<reference evidence="2 3" key="1">
    <citation type="submission" date="2019-05" db="EMBL/GenBank/DDBJ databases">
        <title>Another draft genome of Portunus trituberculatus and its Hox gene families provides insights of decapod evolution.</title>
        <authorList>
            <person name="Jeong J.-H."/>
            <person name="Song I."/>
            <person name="Kim S."/>
            <person name="Choi T."/>
            <person name="Kim D."/>
            <person name="Ryu S."/>
            <person name="Kim W."/>
        </authorList>
    </citation>
    <scope>NUCLEOTIDE SEQUENCE [LARGE SCALE GENOMIC DNA]</scope>
    <source>
        <tissue evidence="2">Muscle</tissue>
    </source>
</reference>
<evidence type="ECO:0000313" key="3">
    <source>
        <dbReference type="Proteomes" id="UP000324222"/>
    </source>
</evidence>
<feature type="compositionally biased region" description="Basic residues" evidence="1">
    <location>
        <begin position="1"/>
        <end position="11"/>
    </location>
</feature>
<name>A0A5B7G069_PORTR</name>
<feature type="compositionally biased region" description="Low complexity" evidence="1">
    <location>
        <begin position="29"/>
        <end position="41"/>
    </location>
</feature>
<protein>
    <submittedName>
        <fullName evidence="2">Uncharacterized protein</fullName>
    </submittedName>
</protein>
<accession>A0A5B7G069</accession>
<organism evidence="2 3">
    <name type="scientific">Portunus trituberculatus</name>
    <name type="common">Swimming crab</name>
    <name type="synonym">Neptunus trituberculatus</name>
    <dbReference type="NCBI Taxonomy" id="210409"/>
    <lineage>
        <taxon>Eukaryota</taxon>
        <taxon>Metazoa</taxon>
        <taxon>Ecdysozoa</taxon>
        <taxon>Arthropoda</taxon>
        <taxon>Crustacea</taxon>
        <taxon>Multicrustacea</taxon>
        <taxon>Malacostraca</taxon>
        <taxon>Eumalacostraca</taxon>
        <taxon>Eucarida</taxon>
        <taxon>Decapoda</taxon>
        <taxon>Pleocyemata</taxon>
        <taxon>Brachyura</taxon>
        <taxon>Eubrachyura</taxon>
        <taxon>Portunoidea</taxon>
        <taxon>Portunidae</taxon>
        <taxon>Portuninae</taxon>
        <taxon>Portunus</taxon>
    </lineage>
</organism>
<sequence length="63" mass="7075">MERSAERKKKNSVGEAATRQSLTGRPVSAPACRAMPCCAARHPTPPKHKHTNNKDRRLRLLEQ</sequence>
<comment type="caution">
    <text evidence="2">The sequence shown here is derived from an EMBL/GenBank/DDBJ whole genome shotgun (WGS) entry which is preliminary data.</text>
</comment>
<evidence type="ECO:0000256" key="1">
    <source>
        <dbReference type="SAM" id="MobiDB-lite"/>
    </source>
</evidence>
<gene>
    <name evidence="2" type="ORF">E2C01_044810</name>
</gene>
<feature type="compositionally biased region" description="Basic and acidic residues" evidence="1">
    <location>
        <begin position="52"/>
        <end position="63"/>
    </location>
</feature>
<dbReference type="Proteomes" id="UP000324222">
    <property type="component" value="Unassembled WGS sequence"/>
</dbReference>
<dbReference type="AlphaFoldDB" id="A0A5B7G069"/>
<evidence type="ECO:0000313" key="2">
    <source>
        <dbReference type="EMBL" id="MPC50975.1"/>
    </source>
</evidence>
<dbReference type="EMBL" id="VSRR010009854">
    <property type="protein sequence ID" value="MPC50975.1"/>
    <property type="molecule type" value="Genomic_DNA"/>
</dbReference>